<feature type="non-terminal residue" evidence="2">
    <location>
        <position position="1"/>
    </location>
</feature>
<comment type="caution">
    <text evidence="2">The sequence shown here is derived from an EMBL/GenBank/DDBJ whole genome shotgun (WGS) entry which is preliminary data.</text>
</comment>
<dbReference type="Proteomes" id="UP000654075">
    <property type="component" value="Unassembled WGS sequence"/>
</dbReference>
<dbReference type="EMBL" id="CAJNNV010026411">
    <property type="protein sequence ID" value="CAE8618117.1"/>
    <property type="molecule type" value="Genomic_DNA"/>
</dbReference>
<evidence type="ECO:0000313" key="3">
    <source>
        <dbReference type="Proteomes" id="UP000654075"/>
    </source>
</evidence>
<reference evidence="2" key="1">
    <citation type="submission" date="2021-02" db="EMBL/GenBank/DDBJ databases">
        <authorList>
            <person name="Dougan E. K."/>
            <person name="Rhodes N."/>
            <person name="Thang M."/>
            <person name="Chan C."/>
        </authorList>
    </citation>
    <scope>NUCLEOTIDE SEQUENCE</scope>
</reference>
<organism evidence="2 3">
    <name type="scientific">Polarella glacialis</name>
    <name type="common">Dinoflagellate</name>
    <dbReference type="NCBI Taxonomy" id="89957"/>
    <lineage>
        <taxon>Eukaryota</taxon>
        <taxon>Sar</taxon>
        <taxon>Alveolata</taxon>
        <taxon>Dinophyceae</taxon>
        <taxon>Suessiales</taxon>
        <taxon>Suessiaceae</taxon>
        <taxon>Polarella</taxon>
    </lineage>
</organism>
<dbReference type="SUPFAM" id="SSF54001">
    <property type="entry name" value="Cysteine proteinases"/>
    <property type="match status" value="1"/>
</dbReference>
<proteinExistence type="predicted"/>
<keyword evidence="3" id="KW-1185">Reference proteome</keyword>
<protein>
    <recommendedName>
        <fullName evidence="1">USP domain-containing protein</fullName>
    </recommendedName>
</protein>
<evidence type="ECO:0000259" key="1">
    <source>
        <dbReference type="PROSITE" id="PS50235"/>
    </source>
</evidence>
<feature type="domain" description="USP" evidence="1">
    <location>
        <begin position="1"/>
        <end position="88"/>
    </location>
</feature>
<dbReference type="InterPro" id="IPR038765">
    <property type="entry name" value="Papain-like_cys_pep_sf"/>
</dbReference>
<dbReference type="PROSITE" id="PS50235">
    <property type="entry name" value="USP_3"/>
    <property type="match status" value="1"/>
</dbReference>
<name>A0A813G5J4_POLGL</name>
<accession>A0A813G5J4</accession>
<evidence type="ECO:0000313" key="2">
    <source>
        <dbReference type="EMBL" id="CAE8618117.1"/>
    </source>
</evidence>
<dbReference type="InterPro" id="IPR028889">
    <property type="entry name" value="USP"/>
</dbReference>
<dbReference type="OrthoDB" id="429671at2759"/>
<sequence length="100" mass="10687">AANCALRSVAYDLRSAVCHYGEVPDSGSYKALAQHGAGVATASGSKEKAGSSWYVLDDCAVRLKSADEIGAVMDCEGHHVSFLMYRREDTKTINLRPHAA</sequence>
<gene>
    <name evidence="2" type="ORF">PGLA1383_LOCUS35766</name>
</gene>
<dbReference type="AlphaFoldDB" id="A0A813G5J4"/>
<dbReference type="Gene3D" id="3.90.70.10">
    <property type="entry name" value="Cysteine proteinases"/>
    <property type="match status" value="1"/>
</dbReference>